<dbReference type="RefSeq" id="WP_075715477.1">
    <property type="nucleotide sequence ID" value="NZ_AP019655.1"/>
</dbReference>
<dbReference type="Pfam" id="PF12977">
    <property type="entry name" value="DUF3861"/>
    <property type="match status" value="1"/>
</dbReference>
<proteinExistence type="predicted"/>
<dbReference type="InterPro" id="IPR038194">
    <property type="entry name" value="DUF3861_sf"/>
</dbReference>
<sequence length="107" mass="12427">MIDKIRKEKHYRVTIEEISPVNERVQRLEFEHQDKEDLFNTVEKIKLGTDLEPQTATKVAVALRLIGPVMMGNRKHPLFSDLMPHFKSFMHNLKTSVKSKIQATNNA</sequence>
<name>A0ABX3FCK7_9VIBR</name>
<dbReference type="Gene3D" id="3.10.20.850">
    <property type="entry name" value="Protein of unknown function DUF3861"/>
    <property type="match status" value="1"/>
</dbReference>
<protein>
    <recommendedName>
        <fullName evidence="3">DUF3861 domain-containing protein</fullName>
    </recommendedName>
</protein>
<gene>
    <name evidence="1" type="ORF">BIY20_11700</name>
</gene>
<dbReference type="EMBL" id="MJMH01000183">
    <property type="protein sequence ID" value="OLQ89635.1"/>
    <property type="molecule type" value="Genomic_DNA"/>
</dbReference>
<dbReference type="InterPro" id="IPR024476">
    <property type="entry name" value="DUF3861"/>
</dbReference>
<comment type="caution">
    <text evidence="1">The sequence shown here is derived from an EMBL/GenBank/DDBJ whole genome shotgun (WGS) entry which is preliminary data.</text>
</comment>
<accession>A0ABX3FCK7</accession>
<keyword evidence="2" id="KW-1185">Reference proteome</keyword>
<evidence type="ECO:0000313" key="1">
    <source>
        <dbReference type="EMBL" id="OLQ89635.1"/>
    </source>
</evidence>
<evidence type="ECO:0008006" key="3">
    <source>
        <dbReference type="Google" id="ProtNLM"/>
    </source>
</evidence>
<organism evidence="1 2">
    <name type="scientific">Vibrio panuliri</name>
    <dbReference type="NCBI Taxonomy" id="1381081"/>
    <lineage>
        <taxon>Bacteria</taxon>
        <taxon>Pseudomonadati</taxon>
        <taxon>Pseudomonadota</taxon>
        <taxon>Gammaproteobacteria</taxon>
        <taxon>Vibrionales</taxon>
        <taxon>Vibrionaceae</taxon>
        <taxon>Vibrio</taxon>
    </lineage>
</organism>
<reference evidence="1 2" key="1">
    <citation type="submission" date="2016-09" db="EMBL/GenBank/DDBJ databases">
        <title>Genomic Taxonomy of the Vibrionaceae.</title>
        <authorList>
            <person name="Gonzalez-Castillo A."/>
            <person name="Gomez-Gil B."/>
            <person name="Enciso-Ibarra K."/>
        </authorList>
    </citation>
    <scope>NUCLEOTIDE SEQUENCE [LARGE SCALE GENOMIC DNA]</scope>
    <source>
        <strain evidence="1 2">CAIM 1902</strain>
    </source>
</reference>
<evidence type="ECO:0000313" key="2">
    <source>
        <dbReference type="Proteomes" id="UP000186039"/>
    </source>
</evidence>
<dbReference type="Proteomes" id="UP000186039">
    <property type="component" value="Unassembled WGS sequence"/>
</dbReference>